<accession>A0ABQ6FR44</accession>
<evidence type="ECO:0008006" key="3">
    <source>
        <dbReference type="Google" id="ProtNLM"/>
    </source>
</evidence>
<comment type="caution">
    <text evidence="1">The sequence shown here is derived from an EMBL/GenBank/DDBJ whole genome shotgun (WGS) entry which is preliminary data.</text>
</comment>
<organism evidence="1 2">
    <name type="scientific">Dictyobacter halimunensis</name>
    <dbReference type="NCBI Taxonomy" id="3026934"/>
    <lineage>
        <taxon>Bacteria</taxon>
        <taxon>Bacillati</taxon>
        <taxon>Chloroflexota</taxon>
        <taxon>Ktedonobacteria</taxon>
        <taxon>Ktedonobacterales</taxon>
        <taxon>Dictyobacteraceae</taxon>
        <taxon>Dictyobacter</taxon>
    </lineage>
</organism>
<gene>
    <name evidence="1" type="ORF">KDH_28920</name>
</gene>
<reference evidence="1 2" key="1">
    <citation type="submission" date="2023-02" db="EMBL/GenBank/DDBJ databases">
        <title>Dictyobacter halimunensis sp. nov., a new member of the class Ktedonobacteria from forest soil in a geothermal area.</title>
        <authorList>
            <person name="Rachmania M.K."/>
            <person name="Ningsih F."/>
            <person name="Sakai Y."/>
            <person name="Yabe S."/>
            <person name="Yokota A."/>
            <person name="Sjamsuridzal W."/>
        </authorList>
    </citation>
    <scope>NUCLEOTIDE SEQUENCE [LARGE SCALE GENOMIC DNA]</scope>
    <source>
        <strain evidence="1 2">S3.2.2.5</strain>
    </source>
</reference>
<evidence type="ECO:0000313" key="2">
    <source>
        <dbReference type="Proteomes" id="UP001344906"/>
    </source>
</evidence>
<name>A0ABQ6FR44_9CHLR</name>
<protein>
    <recommendedName>
        <fullName evidence="3">Integrase catalytic domain-containing protein</fullName>
    </recommendedName>
</protein>
<sequence>MICYRAKESAREVTIMRNQQWTNYHRRTAALKTFHSYDHLLYLQLKVRKHSTLGYLSPMQFEIMKR</sequence>
<dbReference type="EMBL" id="BSRI01000001">
    <property type="protein sequence ID" value="GLV56048.1"/>
    <property type="molecule type" value="Genomic_DNA"/>
</dbReference>
<proteinExistence type="predicted"/>
<evidence type="ECO:0000313" key="1">
    <source>
        <dbReference type="EMBL" id="GLV56048.1"/>
    </source>
</evidence>
<dbReference type="Proteomes" id="UP001344906">
    <property type="component" value="Unassembled WGS sequence"/>
</dbReference>
<keyword evidence="2" id="KW-1185">Reference proteome</keyword>